<proteinExistence type="predicted"/>
<organism evidence="1">
    <name type="scientific">Tuwongella immobilis</name>
    <dbReference type="NCBI Taxonomy" id="692036"/>
    <lineage>
        <taxon>Bacteria</taxon>
        <taxon>Pseudomonadati</taxon>
        <taxon>Planctomycetota</taxon>
        <taxon>Planctomycetia</taxon>
        <taxon>Gemmatales</taxon>
        <taxon>Gemmataceae</taxon>
        <taxon>Tuwongella</taxon>
    </lineage>
</organism>
<dbReference type="PANTHER" id="PTHR13318:SF190">
    <property type="entry name" value="PARTNER OF PAIRED, ISOFORM B"/>
    <property type="match status" value="1"/>
</dbReference>
<dbReference type="SMART" id="SM00368">
    <property type="entry name" value="LRR_RI"/>
    <property type="match status" value="3"/>
</dbReference>
<dbReference type="GO" id="GO:0019005">
    <property type="term" value="C:SCF ubiquitin ligase complex"/>
    <property type="evidence" value="ECO:0007669"/>
    <property type="project" value="TreeGrafter"/>
</dbReference>
<dbReference type="PANTHER" id="PTHR13318">
    <property type="entry name" value="PARTNER OF PAIRED, ISOFORM B-RELATED"/>
    <property type="match status" value="1"/>
</dbReference>
<dbReference type="EMBL" id="LR593887">
    <property type="protein sequence ID" value="VTR98052.1"/>
    <property type="molecule type" value="Genomic_DNA"/>
</dbReference>
<evidence type="ECO:0000313" key="1">
    <source>
        <dbReference type="EMBL" id="VIP01313.1"/>
    </source>
</evidence>
<dbReference type="EMBL" id="LR586016">
    <property type="protein sequence ID" value="VIP01313.1"/>
    <property type="molecule type" value="Genomic_DNA"/>
</dbReference>
<dbReference type="Proteomes" id="UP000464378">
    <property type="component" value="Chromosome"/>
</dbReference>
<dbReference type="Gene3D" id="3.80.10.10">
    <property type="entry name" value="Ribonuclease Inhibitor"/>
    <property type="match status" value="2"/>
</dbReference>
<evidence type="ECO:0008006" key="3">
    <source>
        <dbReference type="Google" id="ProtNLM"/>
    </source>
</evidence>
<dbReference type="InterPro" id="IPR006553">
    <property type="entry name" value="Leu-rich_rpt_Cys-con_subtyp"/>
</dbReference>
<keyword evidence="2" id="KW-1185">Reference proteome</keyword>
<gene>
    <name evidence="1" type="ORF">GMBLW1_26470</name>
</gene>
<accession>A0A6C2YJM9</accession>
<dbReference type="SUPFAM" id="SSF52047">
    <property type="entry name" value="RNI-like"/>
    <property type="match status" value="1"/>
</dbReference>
<dbReference type="InterPro" id="IPR032675">
    <property type="entry name" value="LRR_dom_sf"/>
</dbReference>
<dbReference type="SMART" id="SM00367">
    <property type="entry name" value="LRR_CC"/>
    <property type="match status" value="4"/>
</dbReference>
<dbReference type="RefSeq" id="WP_162656531.1">
    <property type="nucleotide sequence ID" value="NZ_LR593887.1"/>
</dbReference>
<dbReference type="InterPro" id="IPR014338">
    <property type="entry name" value="CHP02996_rpt-companion-dom"/>
</dbReference>
<sequence length="434" mass="48962">MIDSAAALLAAIRESPNELLPRLAFADWCEEHQQPERAAFIREQCAAAAGASPYDPQARQFQQSAALRLHAHSAEWYPQLSHATRSQLIHERGFPIAVRINPLVLPADLPILIQQTPLERLSIDCSQVEMPAIVEQILRRLSVMLQGSRLRTLELLNAGMNSRSLAPLLEISELVTLESLNLLRNHADSRFVDQLLASPRLPRLRQLDLESNSLTPEGIRQLLTRPSFAKLRAFHIPDQNIDHSTWMAMLESPHATELESLSLGPGLDSRCLIRWTQHDGLPALRHLDLAWNDIHDPAVIQLAESPRLRQLQSLSLWATPITEAAGQALARSRFADHLRLLDLSRTGIRDETILAMLSTGTWTNLRELRLERIPLQMQTLRHLAESNRLSPDCRLMVTTLHLSRAESQQVREWFDARQKLAESARIPAGLPHPD</sequence>
<name>A0A6C2YJM9_9BACT</name>
<dbReference type="NCBIfam" id="TIGR02996">
    <property type="entry name" value="rpt_mate_G_obs"/>
    <property type="match status" value="1"/>
</dbReference>
<dbReference type="GO" id="GO:0031146">
    <property type="term" value="P:SCF-dependent proteasomal ubiquitin-dependent protein catabolic process"/>
    <property type="evidence" value="ECO:0007669"/>
    <property type="project" value="TreeGrafter"/>
</dbReference>
<dbReference type="KEGG" id="tim:GMBLW1_26470"/>
<evidence type="ECO:0000313" key="2">
    <source>
        <dbReference type="Proteomes" id="UP000464378"/>
    </source>
</evidence>
<dbReference type="AlphaFoldDB" id="A0A6C2YJM9"/>
<reference evidence="1" key="1">
    <citation type="submission" date="2019-04" db="EMBL/GenBank/DDBJ databases">
        <authorList>
            <consortium name="Science for Life Laboratories"/>
        </authorList>
    </citation>
    <scope>NUCLEOTIDE SEQUENCE</scope>
    <source>
        <strain evidence="1">MBLW1</strain>
    </source>
</reference>
<dbReference type="InParanoid" id="A0A6C2YJM9"/>
<protein>
    <recommendedName>
        <fullName evidence="3">Repeat-companion domain protein</fullName>
    </recommendedName>
</protein>